<dbReference type="InterPro" id="IPR033131">
    <property type="entry name" value="Pectinesterase_Asp_AS"/>
</dbReference>
<comment type="pathway">
    <text evidence="2 10">Glycan metabolism; pectin degradation; 2-dehydro-3-deoxy-D-gluconate from pectin: step 1/5.</text>
</comment>
<evidence type="ECO:0000256" key="2">
    <source>
        <dbReference type="ARBA" id="ARBA00005184"/>
    </source>
</evidence>
<comment type="caution">
    <text evidence="12">The sequence shown here is derived from an EMBL/GenBank/DDBJ whole genome shotgun (WGS) entry which is preliminary data.</text>
</comment>
<dbReference type="PROSITE" id="PS00503">
    <property type="entry name" value="PECTINESTERASE_2"/>
    <property type="match status" value="1"/>
</dbReference>
<gene>
    <name evidence="12" type="ORF">GOP47_0015214</name>
</gene>
<comment type="similarity">
    <text evidence="4">In the C-terminal section; belongs to the pectinesterase family.</text>
</comment>
<dbReference type="OrthoDB" id="2019149at2759"/>
<evidence type="ECO:0000256" key="3">
    <source>
        <dbReference type="ARBA" id="ARBA00006027"/>
    </source>
</evidence>
<keyword evidence="10" id="KW-0732">Signal</keyword>
<keyword evidence="7 10" id="KW-0378">Hydrolase</keyword>
<reference evidence="12" key="1">
    <citation type="submission" date="2021-01" db="EMBL/GenBank/DDBJ databases">
        <title>Adiantum capillus-veneris genome.</title>
        <authorList>
            <person name="Fang Y."/>
            <person name="Liao Q."/>
        </authorList>
    </citation>
    <scope>NUCLEOTIDE SEQUENCE</scope>
    <source>
        <strain evidence="12">H3</strain>
        <tissue evidence="12">Leaf</tissue>
    </source>
</reference>
<evidence type="ECO:0000313" key="13">
    <source>
        <dbReference type="Proteomes" id="UP000886520"/>
    </source>
</evidence>
<dbReference type="Pfam" id="PF01095">
    <property type="entry name" value="Pectinesterase"/>
    <property type="match status" value="1"/>
</dbReference>
<dbReference type="SUPFAM" id="SSF51126">
    <property type="entry name" value="Pectin lyase-like"/>
    <property type="match status" value="1"/>
</dbReference>
<dbReference type="GO" id="GO:0004857">
    <property type="term" value="F:enzyme inhibitor activity"/>
    <property type="evidence" value="ECO:0007669"/>
    <property type="project" value="InterPro"/>
</dbReference>
<feature type="active site" evidence="9">
    <location>
        <position position="404"/>
    </location>
</feature>
<keyword evidence="8 10" id="KW-0063">Aspartyl esterase</keyword>
<accession>A0A9D4ZFH5</accession>
<dbReference type="CDD" id="cd15798">
    <property type="entry name" value="PMEI-like_3"/>
    <property type="match status" value="1"/>
</dbReference>
<evidence type="ECO:0000259" key="11">
    <source>
        <dbReference type="SMART" id="SM00856"/>
    </source>
</evidence>
<dbReference type="Gene3D" id="1.20.140.40">
    <property type="entry name" value="Invertase/pectin methylesterase inhibitor family protein"/>
    <property type="match status" value="1"/>
</dbReference>
<evidence type="ECO:0000313" key="12">
    <source>
        <dbReference type="EMBL" id="KAI5070871.1"/>
    </source>
</evidence>
<name>A0A9D4ZFH5_ADICA</name>
<comment type="catalytic activity">
    <reaction evidence="10">
        <text>[(1-&gt;4)-alpha-D-galacturonosyl methyl ester](n) + n H2O = [(1-&gt;4)-alpha-D-galacturonosyl](n) + n methanol + n H(+)</text>
        <dbReference type="Rhea" id="RHEA:22380"/>
        <dbReference type="Rhea" id="RHEA-COMP:14570"/>
        <dbReference type="Rhea" id="RHEA-COMP:14573"/>
        <dbReference type="ChEBI" id="CHEBI:15377"/>
        <dbReference type="ChEBI" id="CHEBI:15378"/>
        <dbReference type="ChEBI" id="CHEBI:17790"/>
        <dbReference type="ChEBI" id="CHEBI:140522"/>
        <dbReference type="ChEBI" id="CHEBI:140523"/>
        <dbReference type="EC" id="3.1.1.11"/>
    </reaction>
</comment>
<feature type="signal peptide" evidence="10">
    <location>
        <begin position="1"/>
        <end position="24"/>
    </location>
</feature>
<dbReference type="AlphaFoldDB" id="A0A9D4ZFH5"/>
<evidence type="ECO:0000256" key="8">
    <source>
        <dbReference type="ARBA" id="ARBA00023085"/>
    </source>
</evidence>
<evidence type="ECO:0000256" key="1">
    <source>
        <dbReference type="ARBA" id="ARBA00004191"/>
    </source>
</evidence>
<evidence type="ECO:0000256" key="9">
    <source>
        <dbReference type="PROSITE-ProRule" id="PRU10040"/>
    </source>
</evidence>
<keyword evidence="6" id="KW-0134">Cell wall</keyword>
<dbReference type="InterPro" id="IPR011050">
    <property type="entry name" value="Pectin_lyase_fold/virulence"/>
</dbReference>
<keyword evidence="13" id="KW-1185">Reference proteome</keyword>
<comment type="similarity">
    <text evidence="3">In the N-terminal section; belongs to the PMEI family.</text>
</comment>
<feature type="domain" description="Pectinesterase inhibitor" evidence="11">
    <location>
        <begin position="25"/>
        <end position="164"/>
    </location>
</feature>
<protein>
    <recommendedName>
        <fullName evidence="5 10">Pectinesterase</fullName>
        <ecNumber evidence="5 10">3.1.1.11</ecNumber>
    </recommendedName>
</protein>
<organism evidence="12 13">
    <name type="scientific">Adiantum capillus-veneris</name>
    <name type="common">Maidenhair fern</name>
    <dbReference type="NCBI Taxonomy" id="13818"/>
    <lineage>
        <taxon>Eukaryota</taxon>
        <taxon>Viridiplantae</taxon>
        <taxon>Streptophyta</taxon>
        <taxon>Embryophyta</taxon>
        <taxon>Tracheophyta</taxon>
        <taxon>Polypodiopsida</taxon>
        <taxon>Polypodiidae</taxon>
        <taxon>Polypodiales</taxon>
        <taxon>Pteridineae</taxon>
        <taxon>Pteridaceae</taxon>
        <taxon>Vittarioideae</taxon>
        <taxon>Adiantum</taxon>
    </lineage>
</organism>
<dbReference type="InterPro" id="IPR006501">
    <property type="entry name" value="Pectinesterase_inhib_dom"/>
</dbReference>
<dbReference type="InterPro" id="IPR012334">
    <property type="entry name" value="Pectin_lyas_fold"/>
</dbReference>
<dbReference type="InterPro" id="IPR035513">
    <property type="entry name" value="Invertase/methylesterase_inhib"/>
</dbReference>
<dbReference type="Pfam" id="PF04043">
    <property type="entry name" value="PMEI"/>
    <property type="match status" value="1"/>
</dbReference>
<proteinExistence type="inferred from homology"/>
<keyword evidence="6" id="KW-0964">Secreted</keyword>
<comment type="subcellular location">
    <subcellularLocation>
        <location evidence="1">Secreted</location>
        <location evidence="1">Cell wall</location>
    </subcellularLocation>
</comment>
<evidence type="ECO:0000256" key="5">
    <source>
        <dbReference type="ARBA" id="ARBA00013229"/>
    </source>
</evidence>
<sequence>MHMILFVGLLHFLLLLDMAAFATLQNTPAGRDYQSHQKHLVSIALKAALAVVHESHALSRNCSRVSSDGNDLHLLELQAVQDCTEMMEGASNQLNLAIANLSVIDNKGSDHETLINLNVWLSASLSFQTTCADGFQFVRNGKCEKEMLRRQLQLEKVLVRGLDMVKKLLMKHKRAAPESLRHARHLSAAVERDELVGPLTWVSACAERKLLLEAAPPPATGFISPVSNVPVPFDVAGRHGYNNLIMSADMVVAQDGVGDYLNIADALNNIPPTSSWPPGKLRFVLYIKQGVYEEVVNVPSSLPNLTFVGDGMGLSVITGRNNVSSGLFNTFRTATVGILADGFMARDMTFRNTAGPEGYQAVALRASGDYTVFYRCGFEGYQDTLYALASRHFYRDCIIQGTVDFIFGNAIASFQNCRLQAKRPLRGQQNTLTAQGRKVELDISGFSFQNCTVEAAPELINASVSFPVSSYLGRPWKAFSRTVFLECFLDSLIHPAGWLAWNSSNPFSDTLFYGEFQNRGPGSLTPNRVSWKGVHPFMDFSDAALFIADNFILGSAWLPLSQVDYTSGLL</sequence>
<dbReference type="EC" id="3.1.1.11" evidence="5 10"/>
<dbReference type="PANTHER" id="PTHR31707">
    <property type="entry name" value="PECTINESTERASE"/>
    <property type="match status" value="1"/>
</dbReference>
<evidence type="ECO:0000256" key="10">
    <source>
        <dbReference type="RuleBase" id="RU000589"/>
    </source>
</evidence>
<evidence type="ECO:0000256" key="6">
    <source>
        <dbReference type="ARBA" id="ARBA00022512"/>
    </source>
</evidence>
<dbReference type="SMART" id="SM00856">
    <property type="entry name" value="PMEI"/>
    <property type="match status" value="1"/>
</dbReference>
<evidence type="ECO:0000256" key="4">
    <source>
        <dbReference type="ARBA" id="ARBA00007786"/>
    </source>
</evidence>
<dbReference type="GO" id="GO:0042545">
    <property type="term" value="P:cell wall modification"/>
    <property type="evidence" value="ECO:0007669"/>
    <property type="project" value="UniProtKB-UniRule"/>
</dbReference>
<dbReference type="Proteomes" id="UP000886520">
    <property type="component" value="Chromosome 14"/>
</dbReference>
<dbReference type="Gene3D" id="2.160.20.10">
    <property type="entry name" value="Single-stranded right-handed beta-helix, Pectin lyase-like"/>
    <property type="match status" value="1"/>
</dbReference>
<dbReference type="SUPFAM" id="SSF101148">
    <property type="entry name" value="Plant invertase/pectin methylesterase inhibitor"/>
    <property type="match status" value="1"/>
</dbReference>
<dbReference type="GO" id="GO:0045490">
    <property type="term" value="P:pectin catabolic process"/>
    <property type="evidence" value="ECO:0007669"/>
    <property type="project" value="UniProtKB-UniRule"/>
</dbReference>
<feature type="chain" id="PRO_5039757601" description="Pectinesterase" evidence="10">
    <location>
        <begin position="25"/>
        <end position="570"/>
    </location>
</feature>
<dbReference type="GO" id="GO:0030599">
    <property type="term" value="F:pectinesterase activity"/>
    <property type="evidence" value="ECO:0007669"/>
    <property type="project" value="UniProtKB-UniRule"/>
</dbReference>
<dbReference type="EMBL" id="JABFUD020000014">
    <property type="protein sequence ID" value="KAI5070871.1"/>
    <property type="molecule type" value="Genomic_DNA"/>
</dbReference>
<evidence type="ECO:0000256" key="7">
    <source>
        <dbReference type="ARBA" id="ARBA00022801"/>
    </source>
</evidence>
<dbReference type="FunFam" id="2.160.20.10:FF:000029">
    <property type="entry name" value="Pectinesterase 4"/>
    <property type="match status" value="1"/>
</dbReference>
<dbReference type="InterPro" id="IPR000070">
    <property type="entry name" value="Pectinesterase_cat"/>
</dbReference>